<dbReference type="Pfam" id="PF00842">
    <property type="entry name" value="Ala_racemase_C"/>
    <property type="match status" value="1"/>
</dbReference>
<evidence type="ECO:0000313" key="8">
    <source>
        <dbReference type="EMBL" id="KKP65650.1"/>
    </source>
</evidence>
<dbReference type="SUPFAM" id="SSF50621">
    <property type="entry name" value="Alanine racemase C-terminal domain-like"/>
    <property type="match status" value="1"/>
</dbReference>
<dbReference type="EMBL" id="LBPY01000022">
    <property type="protein sequence ID" value="KKP65650.1"/>
    <property type="molecule type" value="Genomic_DNA"/>
</dbReference>
<comment type="function">
    <text evidence="4">Catalyzes the interconversion of L-alanine and D-alanine. May also act on other amino acids.</text>
</comment>
<dbReference type="GO" id="GO:0005829">
    <property type="term" value="C:cytosol"/>
    <property type="evidence" value="ECO:0007669"/>
    <property type="project" value="TreeGrafter"/>
</dbReference>
<dbReference type="GO" id="GO:0008784">
    <property type="term" value="F:alanine racemase activity"/>
    <property type="evidence" value="ECO:0007669"/>
    <property type="project" value="UniProtKB-UniRule"/>
</dbReference>
<evidence type="ECO:0000256" key="3">
    <source>
        <dbReference type="ARBA" id="ARBA00023235"/>
    </source>
</evidence>
<dbReference type="PANTHER" id="PTHR30511">
    <property type="entry name" value="ALANINE RACEMASE"/>
    <property type="match status" value="1"/>
</dbReference>
<evidence type="ECO:0000259" key="7">
    <source>
        <dbReference type="SMART" id="SM01005"/>
    </source>
</evidence>
<evidence type="ECO:0000256" key="1">
    <source>
        <dbReference type="ARBA" id="ARBA00001933"/>
    </source>
</evidence>
<dbReference type="InterPro" id="IPR029066">
    <property type="entry name" value="PLP-binding_barrel"/>
</dbReference>
<dbReference type="PRINTS" id="PR00992">
    <property type="entry name" value="ALARACEMASE"/>
</dbReference>
<evidence type="ECO:0000256" key="6">
    <source>
        <dbReference type="PIRSR" id="PIRSR600821-52"/>
    </source>
</evidence>
<dbReference type="InterPro" id="IPR011079">
    <property type="entry name" value="Ala_racemase_C"/>
</dbReference>
<accession>A0A0G0DRH8</accession>
<feature type="active site" description="Proton acceptor; specific for D-alanine" evidence="4">
    <location>
        <position position="38"/>
    </location>
</feature>
<protein>
    <recommendedName>
        <fullName evidence="4">Alanine racemase</fullName>
        <ecNumber evidence="4">5.1.1.1</ecNumber>
    </recommendedName>
</protein>
<keyword evidence="3 4" id="KW-0413">Isomerase</keyword>
<dbReference type="AlphaFoldDB" id="A0A0G0DRH8"/>
<feature type="domain" description="Alanine racemase C-terminal" evidence="7">
    <location>
        <begin position="249"/>
        <end position="377"/>
    </location>
</feature>
<keyword evidence="2 4" id="KW-0663">Pyridoxal phosphate</keyword>
<comment type="pathway">
    <text evidence="4">Amino-acid biosynthesis; D-alanine biosynthesis; D-alanine from L-alanine: step 1/1.</text>
</comment>
<dbReference type="NCBIfam" id="TIGR00492">
    <property type="entry name" value="alr"/>
    <property type="match status" value="1"/>
</dbReference>
<dbReference type="GO" id="GO:0030632">
    <property type="term" value="P:D-alanine biosynthetic process"/>
    <property type="evidence" value="ECO:0007669"/>
    <property type="project" value="UniProtKB-UniRule"/>
</dbReference>
<dbReference type="GO" id="GO:0030170">
    <property type="term" value="F:pyridoxal phosphate binding"/>
    <property type="evidence" value="ECO:0007669"/>
    <property type="project" value="UniProtKB-UniRule"/>
</dbReference>
<dbReference type="InterPro" id="IPR009006">
    <property type="entry name" value="Ala_racemase/Decarboxylase_C"/>
</dbReference>
<dbReference type="Pfam" id="PF01168">
    <property type="entry name" value="Ala_racemase_N"/>
    <property type="match status" value="1"/>
</dbReference>
<dbReference type="InterPro" id="IPR000821">
    <property type="entry name" value="Ala_racemase"/>
</dbReference>
<dbReference type="EC" id="5.1.1.1" evidence="4"/>
<gene>
    <name evidence="8" type="ORF">UR64_C0022G0010</name>
</gene>
<comment type="similarity">
    <text evidence="4">Belongs to the alanine racemase family.</text>
</comment>
<dbReference type="Proteomes" id="UP000034952">
    <property type="component" value="Unassembled WGS sequence"/>
</dbReference>
<evidence type="ECO:0000256" key="2">
    <source>
        <dbReference type="ARBA" id="ARBA00022898"/>
    </source>
</evidence>
<dbReference type="SMART" id="SM01005">
    <property type="entry name" value="Ala_racemase_C"/>
    <property type="match status" value="1"/>
</dbReference>
<dbReference type="UniPathway" id="UPA00042">
    <property type="reaction ID" value="UER00497"/>
</dbReference>
<reference evidence="8 9" key="1">
    <citation type="journal article" date="2015" name="Nature">
        <title>rRNA introns, odd ribosomes, and small enigmatic genomes across a large radiation of phyla.</title>
        <authorList>
            <person name="Brown C.T."/>
            <person name="Hug L.A."/>
            <person name="Thomas B.C."/>
            <person name="Sharon I."/>
            <person name="Castelle C.J."/>
            <person name="Singh A."/>
            <person name="Wilkins M.J."/>
            <person name="Williams K.H."/>
            <person name="Banfield J.F."/>
        </authorList>
    </citation>
    <scope>NUCLEOTIDE SEQUENCE [LARGE SCALE GENOMIC DNA]</scope>
</reference>
<name>A0A0G0DRH8_9BACT</name>
<proteinExistence type="inferred from homology"/>
<dbReference type="SUPFAM" id="SSF51419">
    <property type="entry name" value="PLP-binding barrel"/>
    <property type="match status" value="1"/>
</dbReference>
<feature type="binding site" evidence="4 6">
    <location>
        <position position="134"/>
    </location>
    <ligand>
        <name>substrate</name>
    </ligand>
</feature>
<feature type="active site" description="Proton acceptor; specific for L-alanine" evidence="4">
    <location>
        <position position="270"/>
    </location>
</feature>
<comment type="caution">
    <text evidence="8">The sequence shown here is derived from an EMBL/GenBank/DDBJ whole genome shotgun (WGS) entry which is preliminary data.</text>
</comment>
<feature type="modified residue" description="N6-(pyridoxal phosphate)lysine" evidence="4 5">
    <location>
        <position position="38"/>
    </location>
</feature>
<organism evidence="8 9">
    <name type="scientific">Candidatus Nomurabacteria bacterium GW2011_GWE1_35_16</name>
    <dbReference type="NCBI Taxonomy" id="1618761"/>
    <lineage>
        <taxon>Bacteria</taxon>
        <taxon>Candidatus Nomuraibacteriota</taxon>
    </lineage>
</organism>
<evidence type="ECO:0000313" key="9">
    <source>
        <dbReference type="Proteomes" id="UP000034952"/>
    </source>
</evidence>
<dbReference type="HAMAP" id="MF_01201">
    <property type="entry name" value="Ala_racemase"/>
    <property type="match status" value="1"/>
</dbReference>
<feature type="binding site" evidence="4 6">
    <location>
        <position position="318"/>
    </location>
    <ligand>
        <name>substrate</name>
    </ligand>
</feature>
<comment type="catalytic activity">
    <reaction evidence="4">
        <text>L-alanine = D-alanine</text>
        <dbReference type="Rhea" id="RHEA:20249"/>
        <dbReference type="ChEBI" id="CHEBI:57416"/>
        <dbReference type="ChEBI" id="CHEBI:57972"/>
        <dbReference type="EC" id="5.1.1.1"/>
    </reaction>
</comment>
<dbReference type="CDD" id="cd00430">
    <property type="entry name" value="PLPDE_III_AR"/>
    <property type="match status" value="1"/>
</dbReference>
<comment type="cofactor">
    <cofactor evidence="1 4 5">
        <name>pyridoxal 5'-phosphate</name>
        <dbReference type="ChEBI" id="CHEBI:597326"/>
    </cofactor>
</comment>
<evidence type="ECO:0000256" key="4">
    <source>
        <dbReference type="HAMAP-Rule" id="MF_01201"/>
    </source>
</evidence>
<sequence>MQNKSLSYIEISKDNLIHNIRQFRVLLKNKTKIAVVVKANAYGHGDMEVAKIVNPYVDYFQVDSIEEAERVRKVSKKPILIFGYTNEDGVKRAIKIGAIISAFDLIHLLKINRVAEISKKKIKVHLAIDSYLGREGIMPSQVENIIKEIKNLNNIVLDGVYSHFANIEDTMNSTHANRQIDTYHKCVEIFRENGYKNINTHISATSGILVYEKGDNLHSIVRLGIGLYGMWPSEHLEYLNKKKINLKPVLKWVTHVAQVKVIPANHPIGYGLTYITKKATKIAVIPQGYYDGLTRSMSNNGEFLIRGKKAKIIGRVAMNMIVVDVSHIKDVRADDEVVIIGIQGKAKITAEDMAKRMDTINYEVTTKISALLPRVII</sequence>
<dbReference type="PANTHER" id="PTHR30511:SF0">
    <property type="entry name" value="ALANINE RACEMASE, CATABOLIC-RELATED"/>
    <property type="match status" value="1"/>
</dbReference>
<dbReference type="PROSITE" id="PS00395">
    <property type="entry name" value="ALANINE_RACEMASE"/>
    <property type="match status" value="1"/>
</dbReference>
<dbReference type="PATRIC" id="fig|1618761.3.peg.780"/>
<evidence type="ECO:0000256" key="5">
    <source>
        <dbReference type="PIRSR" id="PIRSR600821-50"/>
    </source>
</evidence>
<dbReference type="InterPro" id="IPR001608">
    <property type="entry name" value="Ala_racemase_N"/>
</dbReference>
<dbReference type="InterPro" id="IPR020622">
    <property type="entry name" value="Ala_racemase_pyridoxalP-BS"/>
</dbReference>
<dbReference type="Gene3D" id="3.20.20.10">
    <property type="entry name" value="Alanine racemase"/>
    <property type="match status" value="1"/>
</dbReference>
<dbReference type="Gene3D" id="2.40.37.10">
    <property type="entry name" value="Lyase, Ornithine Decarboxylase, Chain A, domain 1"/>
    <property type="match status" value="1"/>
</dbReference>